<dbReference type="InterPro" id="IPR000609">
    <property type="entry name" value="7TM_GPCR_serpentine_rcpt_Srg"/>
</dbReference>
<evidence type="ECO:0000256" key="6">
    <source>
        <dbReference type="RuleBase" id="RU280813"/>
    </source>
</evidence>
<evidence type="ECO:0000256" key="2">
    <source>
        <dbReference type="ARBA" id="ARBA00005692"/>
    </source>
</evidence>
<dbReference type="Gene3D" id="1.20.1070.10">
    <property type="entry name" value="Rhodopsin 7-helix transmembrane proteins"/>
    <property type="match status" value="1"/>
</dbReference>
<feature type="transmembrane region" description="Helical" evidence="6">
    <location>
        <begin position="47"/>
        <end position="71"/>
    </location>
</feature>
<proteinExistence type="inferred from homology"/>
<dbReference type="InterPro" id="IPR051119">
    <property type="entry name" value="Nematode_SR-like"/>
</dbReference>
<sequence length="296" mass="34237">MIALPPPYADIHAIVSILCILPTFCLYGAIMRLVFWHTQQDYHTPFYKLFVVGTCIAAIITTSTYFTGHILGAPMFLPLVEVLPHSGPFPTFFLCLLYYGIYAGELINCALAFNRFSIVILKHNYRDWWNRHLKQFVAVVLIFPFVFLWIFLISTNRIYIFDDNNPSMGYHLSNFDYPIWASKQKSMIAVYAFTGISSIIMNTTTLTFLIKKQKTSKRISYANDDASPKNVRFFLYIMLTFVAEYSNDNLPLRHMHKPIFVHCTSVCIRICYTWATVVSICYQPGPPKRCIRPLLE</sequence>
<name>A0A7E4ZXT5_PANRE</name>
<protein>
    <recommendedName>
        <fullName evidence="6">Serpentine receptor class gamma</fullName>
    </recommendedName>
</protein>
<dbReference type="GO" id="GO:0007606">
    <property type="term" value="P:sensory perception of chemical stimulus"/>
    <property type="evidence" value="ECO:0007669"/>
    <property type="project" value="UniProtKB-UniRule"/>
</dbReference>
<evidence type="ECO:0000256" key="3">
    <source>
        <dbReference type="ARBA" id="ARBA00022692"/>
    </source>
</evidence>
<evidence type="ECO:0000256" key="4">
    <source>
        <dbReference type="ARBA" id="ARBA00022989"/>
    </source>
</evidence>
<keyword evidence="3 6" id="KW-0812">Transmembrane</keyword>
<dbReference type="GO" id="GO:0016020">
    <property type="term" value="C:membrane"/>
    <property type="evidence" value="ECO:0007669"/>
    <property type="project" value="UniProtKB-SubCell"/>
</dbReference>
<accession>A0A7E4ZXT5</accession>
<feature type="transmembrane region" description="Helical" evidence="6">
    <location>
        <begin position="91"/>
        <end position="116"/>
    </location>
</feature>
<evidence type="ECO:0000313" key="8">
    <source>
        <dbReference type="WBParaSite" id="Pan_g23758.t2"/>
    </source>
</evidence>
<evidence type="ECO:0000256" key="1">
    <source>
        <dbReference type="ARBA" id="ARBA00004141"/>
    </source>
</evidence>
<comment type="similarity">
    <text evidence="2 6">Belongs to the nematode receptor-like protein srg family.</text>
</comment>
<dbReference type="PANTHER" id="PTHR31627">
    <property type="entry name" value="SERPENTINE RECEPTOR CLASS GAMMA-RELATED"/>
    <property type="match status" value="1"/>
</dbReference>
<dbReference type="PRINTS" id="PR00698">
    <property type="entry name" value="TMPROTEINSRG"/>
</dbReference>
<keyword evidence="7" id="KW-1185">Reference proteome</keyword>
<dbReference type="GO" id="GO:0004888">
    <property type="term" value="F:transmembrane signaling receptor activity"/>
    <property type="evidence" value="ECO:0007669"/>
    <property type="project" value="InterPro"/>
</dbReference>
<dbReference type="Pfam" id="PF02118">
    <property type="entry name" value="Srg"/>
    <property type="match status" value="1"/>
</dbReference>
<feature type="transmembrane region" description="Helical" evidence="6">
    <location>
        <begin position="188"/>
        <end position="210"/>
    </location>
</feature>
<organism evidence="7 8">
    <name type="scientific">Panagrellus redivivus</name>
    <name type="common">Microworm</name>
    <dbReference type="NCBI Taxonomy" id="6233"/>
    <lineage>
        <taxon>Eukaryota</taxon>
        <taxon>Metazoa</taxon>
        <taxon>Ecdysozoa</taxon>
        <taxon>Nematoda</taxon>
        <taxon>Chromadorea</taxon>
        <taxon>Rhabditida</taxon>
        <taxon>Tylenchina</taxon>
        <taxon>Panagrolaimomorpha</taxon>
        <taxon>Panagrolaimoidea</taxon>
        <taxon>Panagrolaimidae</taxon>
        <taxon>Panagrellus</taxon>
    </lineage>
</organism>
<evidence type="ECO:0000313" key="7">
    <source>
        <dbReference type="Proteomes" id="UP000492821"/>
    </source>
</evidence>
<feature type="transmembrane region" description="Helical" evidence="6">
    <location>
        <begin position="12"/>
        <end position="35"/>
    </location>
</feature>
<dbReference type="Proteomes" id="UP000492821">
    <property type="component" value="Unassembled WGS sequence"/>
</dbReference>
<comment type="subcellular location">
    <subcellularLocation>
        <location evidence="1">Membrane</location>
        <topology evidence="1">Multi-pass membrane protein</topology>
    </subcellularLocation>
</comment>
<evidence type="ECO:0000256" key="5">
    <source>
        <dbReference type="ARBA" id="ARBA00023136"/>
    </source>
</evidence>
<reference evidence="8" key="2">
    <citation type="submission" date="2020-10" db="UniProtKB">
        <authorList>
            <consortium name="WormBaseParasite"/>
        </authorList>
    </citation>
    <scope>IDENTIFICATION</scope>
</reference>
<keyword evidence="5 6" id="KW-0472">Membrane</keyword>
<dbReference type="PANTHER" id="PTHR31627:SF42">
    <property type="entry name" value="G_PROTEIN_RECEP_F1_2 DOMAIN-CONTAINING PROTEIN-RELATED"/>
    <property type="match status" value="1"/>
</dbReference>
<dbReference type="AlphaFoldDB" id="A0A7E4ZXT5"/>
<feature type="transmembrane region" description="Helical" evidence="6">
    <location>
        <begin position="136"/>
        <end position="160"/>
    </location>
</feature>
<dbReference type="WBParaSite" id="Pan_g23758.t2">
    <property type="protein sequence ID" value="Pan_g23758.t2"/>
    <property type="gene ID" value="Pan_g23758"/>
</dbReference>
<reference evidence="7" key="1">
    <citation type="journal article" date="2013" name="Genetics">
        <title>The draft genome and transcriptome of Panagrellus redivivus are shaped by the harsh demands of a free-living lifestyle.</title>
        <authorList>
            <person name="Srinivasan J."/>
            <person name="Dillman A.R."/>
            <person name="Macchietto M.G."/>
            <person name="Heikkinen L."/>
            <person name="Lakso M."/>
            <person name="Fracchia K.M."/>
            <person name="Antoshechkin I."/>
            <person name="Mortazavi A."/>
            <person name="Wong G."/>
            <person name="Sternberg P.W."/>
        </authorList>
    </citation>
    <scope>NUCLEOTIDE SEQUENCE [LARGE SCALE GENOMIC DNA]</scope>
    <source>
        <strain evidence="7">MT8872</strain>
    </source>
</reference>
<comment type="caution">
    <text evidence="6">Lacks conserved residue(s) required for the propagation of feature annotation.</text>
</comment>
<keyword evidence="4 6" id="KW-1133">Transmembrane helix</keyword>